<accession>A0AAX4P958</accession>
<evidence type="ECO:0000313" key="2">
    <source>
        <dbReference type="EMBL" id="WZN62757.1"/>
    </source>
</evidence>
<dbReference type="AlphaFoldDB" id="A0AAX4P958"/>
<reference evidence="2 3" key="1">
    <citation type="submission" date="2024-03" db="EMBL/GenBank/DDBJ databases">
        <title>Complete genome sequence of the green alga Chloropicon roscoffensis RCC1871.</title>
        <authorList>
            <person name="Lemieux C."/>
            <person name="Pombert J.-F."/>
            <person name="Otis C."/>
            <person name="Turmel M."/>
        </authorList>
    </citation>
    <scope>NUCLEOTIDE SEQUENCE [LARGE SCALE GENOMIC DNA]</scope>
    <source>
        <strain evidence="2 3">RCC1871</strain>
    </source>
</reference>
<keyword evidence="3" id="KW-1185">Reference proteome</keyword>
<evidence type="ECO:0000313" key="3">
    <source>
        <dbReference type="Proteomes" id="UP001472866"/>
    </source>
</evidence>
<protein>
    <submittedName>
        <fullName evidence="2">Uncharacterized protein</fullName>
    </submittedName>
</protein>
<feature type="region of interest" description="Disordered" evidence="1">
    <location>
        <begin position="248"/>
        <end position="301"/>
    </location>
</feature>
<dbReference type="EMBL" id="CP151506">
    <property type="protein sequence ID" value="WZN62757.1"/>
    <property type="molecule type" value="Genomic_DNA"/>
</dbReference>
<name>A0AAX4P958_9CHLO</name>
<evidence type="ECO:0000256" key="1">
    <source>
        <dbReference type="SAM" id="MobiDB-lite"/>
    </source>
</evidence>
<dbReference type="Proteomes" id="UP001472866">
    <property type="component" value="Chromosome 06"/>
</dbReference>
<sequence length="326" mass="35898">MPYRLLRRRRRPRSAIMTFFQEALLLKGDPAMRSQAPAGADECAAYEKEKAMGEWQVEREPCSEADSILQRVYTREHTIACRSQDKKLVMKCRHCFACRGFPAPPPQAGSLKEKVLGMVTRAPPPVAVPPPHQGPPINVRRGPVPTSRWRQDESLGEARNSVLERRARAQLSTLKLPLQYTNIASLRISAPSDMCMEKYSFVGSSSRRGATRSRQEPQVVHAKEIICQHGKYLQTVCEEVPQSRLASAGLQKSKSKSKSSPQSVLAGLGTSGTSSRSSSGSFEGGAQEAKEPRHKKKRKSGMEMLSSFLQGCILVSGDDLMCAGTT</sequence>
<organism evidence="2 3">
    <name type="scientific">Chloropicon roscoffensis</name>
    <dbReference type="NCBI Taxonomy" id="1461544"/>
    <lineage>
        <taxon>Eukaryota</taxon>
        <taxon>Viridiplantae</taxon>
        <taxon>Chlorophyta</taxon>
        <taxon>Chloropicophyceae</taxon>
        <taxon>Chloropicales</taxon>
        <taxon>Chloropicaceae</taxon>
        <taxon>Chloropicon</taxon>
    </lineage>
</organism>
<feature type="region of interest" description="Disordered" evidence="1">
    <location>
        <begin position="126"/>
        <end position="155"/>
    </location>
</feature>
<gene>
    <name evidence="2" type="ORF">HKI87_06g42990</name>
</gene>
<proteinExistence type="predicted"/>
<feature type="compositionally biased region" description="Low complexity" evidence="1">
    <location>
        <begin position="267"/>
        <end position="285"/>
    </location>
</feature>